<dbReference type="PANTHER" id="PTHR47331">
    <property type="entry name" value="PHD-TYPE DOMAIN-CONTAINING PROTEIN"/>
    <property type="match status" value="1"/>
</dbReference>
<feature type="domain" description="DUF5641" evidence="1">
    <location>
        <begin position="121"/>
        <end position="145"/>
    </location>
</feature>
<dbReference type="InterPro" id="IPR036397">
    <property type="entry name" value="RNaseH_sf"/>
</dbReference>
<proteinExistence type="predicted"/>
<keyword evidence="3" id="KW-1185">Reference proteome</keyword>
<evidence type="ECO:0000313" key="3">
    <source>
        <dbReference type="Proteomes" id="UP000036403"/>
    </source>
</evidence>
<dbReference type="STRING" id="67767.A0A0J7KT22"/>
<evidence type="ECO:0000313" key="2">
    <source>
        <dbReference type="EMBL" id="KMQ93547.1"/>
    </source>
</evidence>
<dbReference type="GO" id="GO:0003676">
    <property type="term" value="F:nucleic acid binding"/>
    <property type="evidence" value="ECO:0007669"/>
    <property type="project" value="InterPro"/>
</dbReference>
<protein>
    <recommendedName>
        <fullName evidence="1">DUF5641 domain-containing protein</fullName>
    </recommendedName>
</protein>
<comment type="caution">
    <text evidence="2">The sequence shown here is derived from an EMBL/GenBank/DDBJ whole genome shotgun (WGS) entry which is preliminary data.</text>
</comment>
<dbReference type="PaxDb" id="67767-A0A0J7KT22"/>
<dbReference type="PANTHER" id="PTHR47331:SF2">
    <property type="match status" value="1"/>
</dbReference>
<organism evidence="2 3">
    <name type="scientific">Lasius niger</name>
    <name type="common">Black garden ant</name>
    <dbReference type="NCBI Taxonomy" id="67767"/>
    <lineage>
        <taxon>Eukaryota</taxon>
        <taxon>Metazoa</taxon>
        <taxon>Ecdysozoa</taxon>
        <taxon>Arthropoda</taxon>
        <taxon>Hexapoda</taxon>
        <taxon>Insecta</taxon>
        <taxon>Pterygota</taxon>
        <taxon>Neoptera</taxon>
        <taxon>Endopterygota</taxon>
        <taxon>Hymenoptera</taxon>
        <taxon>Apocrita</taxon>
        <taxon>Aculeata</taxon>
        <taxon>Formicoidea</taxon>
        <taxon>Formicidae</taxon>
        <taxon>Formicinae</taxon>
        <taxon>Lasius</taxon>
        <taxon>Lasius</taxon>
    </lineage>
</organism>
<gene>
    <name evidence="2" type="ORF">RF55_6344</name>
</gene>
<dbReference type="InterPro" id="IPR040676">
    <property type="entry name" value="DUF5641"/>
</dbReference>
<dbReference type="InterPro" id="IPR012337">
    <property type="entry name" value="RNaseH-like_sf"/>
</dbReference>
<sequence>MYALFNSEEHKELIDKFSCERRITWHFIPPFAPHFGGLWESSVKFFKHHFKRVIGDALFTFEELNTFTTEVEGILNSRPITTISSDPNDLMVLSPAHYLIGKPITSLPETDLSSVPVNRMSTWQHITKVRQDFWTRWNLEYLNKL</sequence>
<dbReference type="SUPFAM" id="SSF53098">
    <property type="entry name" value="Ribonuclease H-like"/>
    <property type="match status" value="1"/>
</dbReference>
<dbReference type="Proteomes" id="UP000036403">
    <property type="component" value="Unassembled WGS sequence"/>
</dbReference>
<dbReference type="EMBL" id="LBMM01003431">
    <property type="protein sequence ID" value="KMQ93547.1"/>
    <property type="molecule type" value="Genomic_DNA"/>
</dbReference>
<dbReference type="OrthoDB" id="7695048at2759"/>
<evidence type="ECO:0000259" key="1">
    <source>
        <dbReference type="Pfam" id="PF18701"/>
    </source>
</evidence>
<dbReference type="Gene3D" id="3.30.420.10">
    <property type="entry name" value="Ribonuclease H-like superfamily/Ribonuclease H"/>
    <property type="match status" value="1"/>
</dbReference>
<dbReference type="Pfam" id="PF18701">
    <property type="entry name" value="DUF5641"/>
    <property type="match status" value="1"/>
</dbReference>
<reference evidence="2 3" key="1">
    <citation type="submission" date="2015-04" db="EMBL/GenBank/DDBJ databases">
        <title>Lasius niger genome sequencing.</title>
        <authorList>
            <person name="Konorov E.A."/>
            <person name="Nikitin M.A."/>
            <person name="Kirill M.V."/>
            <person name="Chang P."/>
        </authorList>
    </citation>
    <scope>NUCLEOTIDE SEQUENCE [LARGE SCALE GENOMIC DNA]</scope>
    <source>
        <tissue evidence="2">Whole</tissue>
    </source>
</reference>
<dbReference type="AlphaFoldDB" id="A0A0J7KT22"/>
<name>A0A0J7KT22_LASNI</name>
<accession>A0A0J7KT22</accession>